<keyword evidence="4 7" id="KW-1133">Transmembrane helix</keyword>
<evidence type="ECO:0000256" key="5">
    <source>
        <dbReference type="ARBA" id="ARBA00023136"/>
    </source>
</evidence>
<protein>
    <submittedName>
        <fullName evidence="9">Tetraspanin-18 isoform X1</fullName>
    </submittedName>
</protein>
<feature type="transmembrane region" description="Helical" evidence="7">
    <location>
        <begin position="194"/>
        <end position="216"/>
    </location>
</feature>
<dbReference type="AlphaFoldDB" id="A0AAJ7WZE8"/>
<evidence type="ECO:0000256" key="6">
    <source>
        <dbReference type="ARBA" id="ARBA00023180"/>
    </source>
</evidence>
<evidence type="ECO:0000256" key="2">
    <source>
        <dbReference type="ARBA" id="ARBA00006840"/>
    </source>
</evidence>
<proteinExistence type="inferred from homology"/>
<dbReference type="Proteomes" id="UP001318040">
    <property type="component" value="Chromosome 24"/>
</dbReference>
<dbReference type="InterPro" id="IPR008952">
    <property type="entry name" value="Tetraspanin_EC2_sf"/>
</dbReference>
<keyword evidence="5 7" id="KW-0472">Membrane</keyword>
<dbReference type="SUPFAM" id="SSF48652">
    <property type="entry name" value="Tetraspanin"/>
    <property type="match status" value="1"/>
</dbReference>
<keyword evidence="3 7" id="KW-0812">Transmembrane</keyword>
<feature type="transmembrane region" description="Helical" evidence="7">
    <location>
        <begin position="223"/>
        <end position="247"/>
    </location>
</feature>
<dbReference type="PANTHER" id="PTHR19282">
    <property type="entry name" value="TETRASPANIN"/>
    <property type="match status" value="1"/>
</dbReference>
<dbReference type="RefSeq" id="XP_032815839.1">
    <property type="nucleotide sequence ID" value="XM_032959948.1"/>
</dbReference>
<comment type="similarity">
    <text evidence="2">Belongs to the tetraspanin (TM4SF) family.</text>
</comment>
<feature type="transmembrane region" description="Helical" evidence="7">
    <location>
        <begin position="356"/>
        <end position="382"/>
    </location>
</feature>
<keyword evidence="6" id="KW-0325">Glycoprotein</keyword>
<dbReference type="PRINTS" id="PR00259">
    <property type="entry name" value="TMFOUR"/>
</dbReference>
<feature type="transmembrane region" description="Helical" evidence="7">
    <location>
        <begin position="149"/>
        <end position="174"/>
    </location>
</feature>
<dbReference type="KEGG" id="pmrn:116945548"/>
<reference evidence="9" key="1">
    <citation type="submission" date="2025-08" db="UniProtKB">
        <authorList>
            <consortium name="RefSeq"/>
        </authorList>
    </citation>
    <scope>IDENTIFICATION</scope>
    <source>
        <tissue evidence="9">Sperm</tissue>
    </source>
</reference>
<dbReference type="GO" id="GO:0005886">
    <property type="term" value="C:plasma membrane"/>
    <property type="evidence" value="ECO:0007669"/>
    <property type="project" value="TreeGrafter"/>
</dbReference>
<organism evidence="8 9">
    <name type="scientific">Petromyzon marinus</name>
    <name type="common">Sea lamprey</name>
    <dbReference type="NCBI Taxonomy" id="7757"/>
    <lineage>
        <taxon>Eukaryota</taxon>
        <taxon>Metazoa</taxon>
        <taxon>Chordata</taxon>
        <taxon>Craniata</taxon>
        <taxon>Vertebrata</taxon>
        <taxon>Cyclostomata</taxon>
        <taxon>Hyperoartia</taxon>
        <taxon>Petromyzontiformes</taxon>
        <taxon>Petromyzontidae</taxon>
        <taxon>Petromyzon</taxon>
    </lineage>
</organism>
<evidence type="ECO:0000313" key="9">
    <source>
        <dbReference type="RefSeq" id="XP_032815839.1"/>
    </source>
</evidence>
<dbReference type="FunFam" id="1.10.1450.10:FF:000012">
    <property type="entry name" value="Tetraspanin"/>
    <property type="match status" value="1"/>
</dbReference>
<dbReference type="InterPro" id="IPR018499">
    <property type="entry name" value="Tetraspanin/Peripherin"/>
</dbReference>
<evidence type="ECO:0000256" key="4">
    <source>
        <dbReference type="ARBA" id="ARBA00022989"/>
    </source>
</evidence>
<evidence type="ECO:0000256" key="7">
    <source>
        <dbReference type="SAM" id="Phobius"/>
    </source>
</evidence>
<evidence type="ECO:0000256" key="1">
    <source>
        <dbReference type="ARBA" id="ARBA00004141"/>
    </source>
</evidence>
<dbReference type="PANTHER" id="PTHR19282:SF558">
    <property type="entry name" value="TETRASPANIN"/>
    <property type="match status" value="1"/>
</dbReference>
<accession>A0AAJ7WZE8</accession>
<evidence type="ECO:0000256" key="3">
    <source>
        <dbReference type="ARBA" id="ARBA00022692"/>
    </source>
</evidence>
<comment type="subcellular location">
    <subcellularLocation>
        <location evidence="1">Membrane</location>
        <topology evidence="1">Multi-pass membrane protein</topology>
    </subcellularLocation>
</comment>
<dbReference type="Gene3D" id="1.10.1450.10">
    <property type="entry name" value="Tetraspanin"/>
    <property type="match status" value="1"/>
</dbReference>
<name>A0AAJ7WZE8_PETMA</name>
<dbReference type="CDD" id="cd03156">
    <property type="entry name" value="uroplakin_I_like_LEL"/>
    <property type="match status" value="1"/>
</dbReference>
<sequence>MLALCLLGPSLRNGWSVNTSRQLLSRNVDDDPSATPNKAFGLRRRSHLEFVSAELSLHRHSLPKNTGRGIGTCFPFGATLAAYTTRAAAQCTRPSSPSTVPSSSTDFFPLPPPRHEPNAKRYDPGFPTGPGVAASIVSMEGTCLSCVKYLMVFFNALIFLAGLCLVTVGVWAVADPGGVAEVVSSHHPLLLRSVHVILAVGAVFLLLGLLGCCGALCESRRTLTFFFILLLIIFMVELVTAIVAFVFREQLNEDYFALELKMRYQGDNATDVFSRFWNSAMKTFGCCGVRGPSDFWEGTLFWQLSSGKIIPEACCKGDIHEESQATMDRLRCLLGDPRHRNEQGCYTKIMQSLHNYILTVGGVVIGLLLIQLLAMSFTLCLFRRMI</sequence>
<keyword evidence="8" id="KW-1185">Reference proteome</keyword>
<gene>
    <name evidence="9" type="primary">TSPAN18</name>
</gene>
<evidence type="ECO:0000313" key="8">
    <source>
        <dbReference type="Proteomes" id="UP001318040"/>
    </source>
</evidence>
<dbReference type="Pfam" id="PF00335">
    <property type="entry name" value="Tetraspanin"/>
    <property type="match status" value="1"/>
</dbReference>